<proteinExistence type="predicted"/>
<organism evidence="2">
    <name type="scientific">bioreactor metagenome</name>
    <dbReference type="NCBI Taxonomy" id="1076179"/>
    <lineage>
        <taxon>unclassified sequences</taxon>
        <taxon>metagenomes</taxon>
        <taxon>ecological metagenomes</taxon>
    </lineage>
</organism>
<evidence type="ECO:0000256" key="1">
    <source>
        <dbReference type="SAM" id="MobiDB-lite"/>
    </source>
</evidence>
<dbReference type="AlphaFoldDB" id="A0A645IDZ6"/>
<reference evidence="2" key="1">
    <citation type="submission" date="2019-08" db="EMBL/GenBank/DDBJ databases">
        <authorList>
            <person name="Kucharzyk K."/>
            <person name="Murdoch R.W."/>
            <person name="Higgins S."/>
            <person name="Loffler F."/>
        </authorList>
    </citation>
    <scope>NUCLEOTIDE SEQUENCE</scope>
</reference>
<feature type="compositionally biased region" description="Low complexity" evidence="1">
    <location>
        <begin position="13"/>
        <end position="22"/>
    </location>
</feature>
<accession>A0A645IDZ6</accession>
<feature type="region of interest" description="Disordered" evidence="1">
    <location>
        <begin position="1"/>
        <end position="32"/>
    </location>
</feature>
<comment type="caution">
    <text evidence="2">The sequence shown here is derived from an EMBL/GenBank/DDBJ whole genome shotgun (WGS) entry which is preliminary data.</text>
</comment>
<sequence>MRATIQGSKEAAAESAGTADADGSARETDAPYSLSVAPTMGAMASGSITSNVINVQPTDRERVEAYLTTNAIPFDETDNEIFAYAYGETFDKFKAFLVNELGMDVPENTDNQYQTTIVFETVAIP</sequence>
<gene>
    <name evidence="2" type="ORF">SDC9_197172</name>
</gene>
<evidence type="ECO:0000313" key="2">
    <source>
        <dbReference type="EMBL" id="MPN49551.1"/>
    </source>
</evidence>
<dbReference type="EMBL" id="VSSQ01112897">
    <property type="protein sequence ID" value="MPN49551.1"/>
    <property type="molecule type" value="Genomic_DNA"/>
</dbReference>
<name>A0A645IDZ6_9ZZZZ</name>
<protein>
    <submittedName>
        <fullName evidence="2">Uncharacterized protein</fullName>
    </submittedName>
</protein>